<keyword evidence="3" id="KW-1185">Reference proteome</keyword>
<dbReference type="SUPFAM" id="SSF53098">
    <property type="entry name" value="Ribonuclease H-like"/>
    <property type="match status" value="1"/>
</dbReference>
<dbReference type="PANTHER" id="PTHR46481">
    <property type="entry name" value="ZINC FINGER BED DOMAIN-CONTAINING PROTEIN 4"/>
    <property type="match status" value="1"/>
</dbReference>
<dbReference type="PANTHER" id="PTHR46481:SF4">
    <property type="entry name" value="ZINC FINGER BED DOMAIN-CONTAINING PROTEIN 4"/>
    <property type="match status" value="1"/>
</dbReference>
<dbReference type="Proteomes" id="UP001221898">
    <property type="component" value="Unassembled WGS sequence"/>
</dbReference>
<sequence>MDVAVRRLSFVKIGCFAHTLNPAAQKLYTEPTISRWAARIRDVVVWLKEASLAKPVLKEKQRLRNLPEHALVLDVRTRWNTLYVMFERFVEQYPAIQAASMDIRLRRSMERDRLERFTDQDYRQAEDFVSVIKILYTSTFCVSSEKTPTLVCEEQPDERMEEEEDDGDDDGENATADVIPVRLIALEKLFAEEDRALKHMAFFHRTVWYGTAWYDESVPHQLPVIKGMMKLRQVTTREVGKISTVKCPASAADLTSACATIEMKWISKMSKEDRKRKPSPYLRPNTMRLKTLMNFKGSLSLCVMMAIPS</sequence>
<feature type="compositionally biased region" description="Acidic residues" evidence="1">
    <location>
        <begin position="154"/>
        <end position="172"/>
    </location>
</feature>
<comment type="caution">
    <text evidence="2">The sequence shown here is derived from an EMBL/GenBank/DDBJ whole genome shotgun (WGS) entry which is preliminary data.</text>
</comment>
<evidence type="ECO:0000313" key="2">
    <source>
        <dbReference type="EMBL" id="KAJ8400795.1"/>
    </source>
</evidence>
<dbReference type="InterPro" id="IPR052035">
    <property type="entry name" value="ZnF_BED_domain_contain"/>
</dbReference>
<evidence type="ECO:0000256" key="1">
    <source>
        <dbReference type="SAM" id="MobiDB-lite"/>
    </source>
</evidence>
<proteinExistence type="predicted"/>
<evidence type="ECO:0000313" key="3">
    <source>
        <dbReference type="Proteomes" id="UP001221898"/>
    </source>
</evidence>
<feature type="region of interest" description="Disordered" evidence="1">
    <location>
        <begin position="151"/>
        <end position="174"/>
    </location>
</feature>
<reference evidence="2" key="1">
    <citation type="journal article" date="2023" name="Science">
        <title>Genome structures resolve the early diversification of teleost fishes.</title>
        <authorList>
            <person name="Parey E."/>
            <person name="Louis A."/>
            <person name="Montfort J."/>
            <person name="Bouchez O."/>
            <person name="Roques C."/>
            <person name="Iampietro C."/>
            <person name="Lluch J."/>
            <person name="Castinel A."/>
            <person name="Donnadieu C."/>
            <person name="Desvignes T."/>
            <person name="Floi Bucao C."/>
            <person name="Jouanno E."/>
            <person name="Wen M."/>
            <person name="Mejri S."/>
            <person name="Dirks R."/>
            <person name="Jansen H."/>
            <person name="Henkel C."/>
            <person name="Chen W.J."/>
            <person name="Zahm M."/>
            <person name="Cabau C."/>
            <person name="Klopp C."/>
            <person name="Thompson A.W."/>
            <person name="Robinson-Rechavi M."/>
            <person name="Braasch I."/>
            <person name="Lecointre G."/>
            <person name="Bobe J."/>
            <person name="Postlethwait J.H."/>
            <person name="Berthelot C."/>
            <person name="Roest Crollius H."/>
            <person name="Guiguen Y."/>
        </authorList>
    </citation>
    <scope>NUCLEOTIDE SEQUENCE</scope>
    <source>
        <strain evidence="2">NC1722</strain>
    </source>
</reference>
<dbReference type="AlphaFoldDB" id="A0AAD7SE33"/>
<protein>
    <submittedName>
        <fullName evidence="2">Uncharacterized protein</fullName>
    </submittedName>
</protein>
<gene>
    <name evidence="2" type="ORF">AAFF_G00391490</name>
</gene>
<organism evidence="2 3">
    <name type="scientific">Aldrovandia affinis</name>
    <dbReference type="NCBI Taxonomy" id="143900"/>
    <lineage>
        <taxon>Eukaryota</taxon>
        <taxon>Metazoa</taxon>
        <taxon>Chordata</taxon>
        <taxon>Craniata</taxon>
        <taxon>Vertebrata</taxon>
        <taxon>Euteleostomi</taxon>
        <taxon>Actinopterygii</taxon>
        <taxon>Neopterygii</taxon>
        <taxon>Teleostei</taxon>
        <taxon>Notacanthiformes</taxon>
        <taxon>Halosauridae</taxon>
        <taxon>Aldrovandia</taxon>
    </lineage>
</organism>
<name>A0AAD7SE33_9TELE</name>
<accession>A0AAD7SE33</accession>
<dbReference type="EMBL" id="JAINUG010000074">
    <property type="protein sequence ID" value="KAJ8400795.1"/>
    <property type="molecule type" value="Genomic_DNA"/>
</dbReference>
<dbReference type="InterPro" id="IPR012337">
    <property type="entry name" value="RNaseH-like_sf"/>
</dbReference>